<dbReference type="CDD" id="cd03220">
    <property type="entry name" value="ABC_KpsT_Wzt"/>
    <property type="match status" value="1"/>
</dbReference>
<feature type="domain" description="ABC transporter" evidence="5">
    <location>
        <begin position="13"/>
        <end position="247"/>
    </location>
</feature>
<dbReference type="KEGG" id="cpho:CPHO_03625"/>
<dbReference type="GO" id="GO:0016020">
    <property type="term" value="C:membrane"/>
    <property type="evidence" value="ECO:0007669"/>
    <property type="project" value="InterPro"/>
</dbReference>
<dbReference type="InterPro" id="IPR017871">
    <property type="entry name" value="ABC_transporter-like_CS"/>
</dbReference>
<dbReference type="AlphaFoldDB" id="A0A1L7D216"/>
<reference evidence="6 7" key="1">
    <citation type="submission" date="2014-08" db="EMBL/GenBank/DDBJ databases">
        <title>Complete genome sequence of Corynebacterium phocae M408/89/1(T)(=DSM 44612(T)), isolated from the common seal (Phoca vitulina).</title>
        <authorList>
            <person name="Ruckert C."/>
            <person name="Albersmeier A."/>
            <person name="Winkler A."/>
            <person name="Kalinowski J."/>
        </authorList>
    </citation>
    <scope>NUCLEOTIDE SEQUENCE [LARGE SCALE GENOMIC DNA]</scope>
    <source>
        <strain evidence="6 7">M408/89/1</strain>
    </source>
</reference>
<proteinExistence type="inferred from homology"/>
<keyword evidence="4" id="KW-0067">ATP-binding</keyword>
<dbReference type="PROSITE" id="PS00211">
    <property type="entry name" value="ABC_TRANSPORTER_1"/>
    <property type="match status" value="1"/>
</dbReference>
<evidence type="ECO:0000313" key="7">
    <source>
        <dbReference type="Proteomes" id="UP000185491"/>
    </source>
</evidence>
<dbReference type="InterPro" id="IPR015860">
    <property type="entry name" value="ABC_transpr_TagH-like"/>
</dbReference>
<evidence type="ECO:0000256" key="1">
    <source>
        <dbReference type="ARBA" id="ARBA00005417"/>
    </source>
</evidence>
<dbReference type="SMART" id="SM00382">
    <property type="entry name" value="AAA"/>
    <property type="match status" value="1"/>
</dbReference>
<dbReference type="InterPro" id="IPR027417">
    <property type="entry name" value="P-loop_NTPase"/>
</dbReference>
<evidence type="ECO:0000313" key="6">
    <source>
        <dbReference type="EMBL" id="APT92130.1"/>
    </source>
</evidence>
<dbReference type="EMBL" id="CP009249">
    <property type="protein sequence ID" value="APT92130.1"/>
    <property type="molecule type" value="Genomic_DNA"/>
</dbReference>
<dbReference type="Pfam" id="PF00005">
    <property type="entry name" value="ABC_tran"/>
    <property type="match status" value="1"/>
</dbReference>
<dbReference type="InterPro" id="IPR003593">
    <property type="entry name" value="AAA+_ATPase"/>
</dbReference>
<dbReference type="Gene3D" id="3.40.50.300">
    <property type="entry name" value="P-loop containing nucleotide triphosphate hydrolases"/>
    <property type="match status" value="1"/>
</dbReference>
<sequence>MKKGTLVSDKTTVVARNLAKSYFLPNSGSSLAFSKSRAREIKALQSTSFVARARESIGILGKNGSGKSTLIRLIAGAESPSEGEVLVSAKPTLLGVSAAMQKSMSGRENVRIGLLAMGVSPDIVKELTPKIIEWAELSDSIDRPMTTYSSGMAARLKFSISTAVQTEILLVDEALSTGDATFKAKATKRMNEFLDTAGTVFLVSHGAETVQQHCSRAIWLHEGRVIADGPANQVTKSYRVWGNRVATGRSAEAAKIIKGMTEKYTRPTIYFDDEFVCALDRSTAR</sequence>
<keyword evidence="7" id="KW-1185">Reference proteome</keyword>
<evidence type="ECO:0000256" key="3">
    <source>
        <dbReference type="ARBA" id="ARBA00022741"/>
    </source>
</evidence>
<dbReference type="PROSITE" id="PS50893">
    <property type="entry name" value="ABC_TRANSPORTER_2"/>
    <property type="match status" value="1"/>
</dbReference>
<organism evidence="6 7">
    <name type="scientific">Corynebacterium phocae</name>
    <dbReference type="NCBI Taxonomy" id="161895"/>
    <lineage>
        <taxon>Bacteria</taxon>
        <taxon>Bacillati</taxon>
        <taxon>Actinomycetota</taxon>
        <taxon>Actinomycetes</taxon>
        <taxon>Mycobacteriales</taxon>
        <taxon>Corynebacteriaceae</taxon>
        <taxon>Corynebacterium</taxon>
    </lineage>
</organism>
<dbReference type="SUPFAM" id="SSF52540">
    <property type="entry name" value="P-loop containing nucleoside triphosphate hydrolases"/>
    <property type="match status" value="1"/>
</dbReference>
<comment type="similarity">
    <text evidence="1">Belongs to the ABC transporter superfamily.</text>
</comment>
<gene>
    <name evidence="6" type="ORF">CPHO_03625</name>
</gene>
<dbReference type="GO" id="GO:0140359">
    <property type="term" value="F:ABC-type transporter activity"/>
    <property type="evidence" value="ECO:0007669"/>
    <property type="project" value="InterPro"/>
</dbReference>
<dbReference type="PANTHER" id="PTHR46743:SF2">
    <property type="entry name" value="TEICHOIC ACIDS EXPORT ATP-BINDING PROTEIN TAGH"/>
    <property type="match status" value="1"/>
</dbReference>
<dbReference type="GO" id="GO:0005524">
    <property type="term" value="F:ATP binding"/>
    <property type="evidence" value="ECO:0007669"/>
    <property type="project" value="UniProtKB-KW"/>
</dbReference>
<dbReference type="Proteomes" id="UP000185491">
    <property type="component" value="Chromosome"/>
</dbReference>
<evidence type="ECO:0000256" key="2">
    <source>
        <dbReference type="ARBA" id="ARBA00022448"/>
    </source>
</evidence>
<dbReference type="PANTHER" id="PTHR46743">
    <property type="entry name" value="TEICHOIC ACIDS EXPORT ATP-BINDING PROTEIN TAGH"/>
    <property type="match status" value="1"/>
</dbReference>
<evidence type="ECO:0000256" key="4">
    <source>
        <dbReference type="ARBA" id="ARBA00022840"/>
    </source>
</evidence>
<dbReference type="GO" id="GO:0016887">
    <property type="term" value="F:ATP hydrolysis activity"/>
    <property type="evidence" value="ECO:0007669"/>
    <property type="project" value="InterPro"/>
</dbReference>
<protein>
    <submittedName>
        <fullName evidence="6">ABC transporter</fullName>
    </submittedName>
</protein>
<dbReference type="STRING" id="161895.CPHO_03625"/>
<dbReference type="InterPro" id="IPR050683">
    <property type="entry name" value="Bact_Polysacc_Export_ATP-bd"/>
</dbReference>
<dbReference type="InterPro" id="IPR003439">
    <property type="entry name" value="ABC_transporter-like_ATP-bd"/>
</dbReference>
<name>A0A1L7D216_9CORY</name>
<keyword evidence="3" id="KW-0547">Nucleotide-binding</keyword>
<evidence type="ECO:0000259" key="5">
    <source>
        <dbReference type="PROSITE" id="PS50893"/>
    </source>
</evidence>
<accession>A0A1L7D216</accession>
<keyword evidence="2" id="KW-0813">Transport</keyword>